<evidence type="ECO:0000313" key="3">
    <source>
        <dbReference type="WBParaSite" id="GPUH_0002628701-mRNA-1"/>
    </source>
</evidence>
<name>A0A183EZ66_9BILA</name>
<dbReference type="WBParaSite" id="GPUH_0002628701-mRNA-1">
    <property type="protein sequence ID" value="GPUH_0002628701-mRNA-1"/>
    <property type="gene ID" value="GPUH_0002628701"/>
</dbReference>
<accession>A0A183EZ66</accession>
<gene>
    <name evidence="1" type="ORF">GPUH_LOCUS26257</name>
</gene>
<protein>
    <submittedName>
        <fullName evidence="1 3">Uncharacterized protein</fullName>
    </submittedName>
</protein>
<dbReference type="EMBL" id="UYRT01109612">
    <property type="protein sequence ID" value="VDN45308.1"/>
    <property type="molecule type" value="Genomic_DNA"/>
</dbReference>
<sequence>MAVCFQEFVSYVSLSSDEPTNKDFVLTTDNDIFVQKITAATPTEDEISVSNKPDIGVEAASQNEFNTALSDFDFGFQTSSSKVISKNAVFINVFKTQ</sequence>
<reference evidence="3" key="1">
    <citation type="submission" date="2016-06" db="UniProtKB">
        <authorList>
            <consortium name="WormBaseParasite"/>
        </authorList>
    </citation>
    <scope>IDENTIFICATION</scope>
</reference>
<evidence type="ECO:0000313" key="1">
    <source>
        <dbReference type="EMBL" id="VDN45308.1"/>
    </source>
</evidence>
<organism evidence="3">
    <name type="scientific">Gongylonema pulchrum</name>
    <dbReference type="NCBI Taxonomy" id="637853"/>
    <lineage>
        <taxon>Eukaryota</taxon>
        <taxon>Metazoa</taxon>
        <taxon>Ecdysozoa</taxon>
        <taxon>Nematoda</taxon>
        <taxon>Chromadorea</taxon>
        <taxon>Rhabditida</taxon>
        <taxon>Spirurina</taxon>
        <taxon>Spiruromorpha</taxon>
        <taxon>Spiruroidea</taxon>
        <taxon>Gongylonematidae</taxon>
        <taxon>Gongylonema</taxon>
    </lineage>
</organism>
<keyword evidence="2" id="KW-1185">Reference proteome</keyword>
<dbReference type="AlphaFoldDB" id="A0A183EZ66"/>
<dbReference type="Proteomes" id="UP000271098">
    <property type="component" value="Unassembled WGS sequence"/>
</dbReference>
<evidence type="ECO:0000313" key="2">
    <source>
        <dbReference type="Proteomes" id="UP000271098"/>
    </source>
</evidence>
<proteinExistence type="predicted"/>
<reference evidence="1 2" key="2">
    <citation type="submission" date="2018-11" db="EMBL/GenBank/DDBJ databases">
        <authorList>
            <consortium name="Pathogen Informatics"/>
        </authorList>
    </citation>
    <scope>NUCLEOTIDE SEQUENCE [LARGE SCALE GENOMIC DNA]</scope>
</reference>